<dbReference type="InterPro" id="IPR002052">
    <property type="entry name" value="DNA_methylase_N6_adenine_CS"/>
</dbReference>
<dbReference type="AlphaFoldDB" id="A0A857DJ99"/>
<evidence type="ECO:0000256" key="2">
    <source>
        <dbReference type="ARBA" id="ARBA00022603"/>
    </source>
</evidence>
<keyword evidence="2 8" id="KW-0489">Methyltransferase</keyword>
<evidence type="ECO:0000256" key="4">
    <source>
        <dbReference type="ARBA" id="ARBA00022691"/>
    </source>
</evidence>
<dbReference type="EMBL" id="CP046996">
    <property type="protein sequence ID" value="QHA01037.1"/>
    <property type="molecule type" value="Genomic_DNA"/>
</dbReference>
<keyword evidence="3 8" id="KW-0808">Transferase</keyword>
<organism evidence="8 9">
    <name type="scientific">Dehalobacter restrictus</name>
    <dbReference type="NCBI Taxonomy" id="55583"/>
    <lineage>
        <taxon>Bacteria</taxon>
        <taxon>Bacillati</taxon>
        <taxon>Bacillota</taxon>
        <taxon>Clostridia</taxon>
        <taxon>Eubacteriales</taxon>
        <taxon>Desulfitobacteriaceae</taxon>
        <taxon>Dehalobacter</taxon>
    </lineage>
</organism>
<dbReference type="GO" id="GO:0008170">
    <property type="term" value="F:N-methyltransferase activity"/>
    <property type="evidence" value="ECO:0007669"/>
    <property type="project" value="InterPro"/>
</dbReference>
<dbReference type="Pfam" id="PF01555">
    <property type="entry name" value="N6_N4_Mtase"/>
    <property type="match status" value="1"/>
</dbReference>
<dbReference type="GO" id="GO:0003677">
    <property type="term" value="F:DNA binding"/>
    <property type="evidence" value="ECO:0007669"/>
    <property type="project" value="InterPro"/>
</dbReference>
<evidence type="ECO:0000256" key="6">
    <source>
        <dbReference type="SAM" id="MobiDB-lite"/>
    </source>
</evidence>
<comment type="similarity">
    <text evidence="1">Belongs to the N(4)/N(6)-methyltransferase family.</text>
</comment>
<dbReference type="GO" id="GO:0009307">
    <property type="term" value="P:DNA restriction-modification system"/>
    <property type="evidence" value="ECO:0007669"/>
    <property type="project" value="UniProtKB-KW"/>
</dbReference>
<proteinExistence type="inferred from homology"/>
<evidence type="ECO:0000259" key="7">
    <source>
        <dbReference type="Pfam" id="PF01555"/>
    </source>
</evidence>
<evidence type="ECO:0000313" key="9">
    <source>
        <dbReference type="Proteomes" id="UP000430508"/>
    </source>
</evidence>
<reference evidence="8 9" key="1">
    <citation type="submission" date="2019-12" db="EMBL/GenBank/DDBJ databases">
        <title>Sequence classification of anaerobic respiratory reductive dehalogenases: First we see many, then we see few.</title>
        <authorList>
            <person name="Molenda O."/>
            <person name="Puentes Jacome L.A."/>
            <person name="Cao X."/>
            <person name="Nesbo C.L."/>
            <person name="Tang S."/>
            <person name="Morson N."/>
            <person name="Patron J."/>
            <person name="Lomheim L."/>
            <person name="Wishart D.S."/>
            <person name="Edwards E.A."/>
        </authorList>
    </citation>
    <scope>NUCLEOTIDE SEQUENCE [LARGE SCALE GENOMIC DNA]</scope>
    <source>
        <strain evidence="8 9">12DCA</strain>
    </source>
</reference>
<evidence type="ECO:0000256" key="3">
    <source>
        <dbReference type="ARBA" id="ARBA00022679"/>
    </source>
</evidence>
<dbReference type="InterPro" id="IPR029063">
    <property type="entry name" value="SAM-dependent_MTases_sf"/>
</dbReference>
<gene>
    <name evidence="8" type="ORF">GQ588_10540</name>
</gene>
<evidence type="ECO:0000313" key="8">
    <source>
        <dbReference type="EMBL" id="QHA01037.1"/>
    </source>
</evidence>
<protein>
    <submittedName>
        <fullName evidence="8">Site-specific DNA-methyltransferase</fullName>
    </submittedName>
</protein>
<dbReference type="InterPro" id="IPR002295">
    <property type="entry name" value="N4/N6-MTase_EcoPI_Mod-like"/>
</dbReference>
<dbReference type="GO" id="GO:0032259">
    <property type="term" value="P:methylation"/>
    <property type="evidence" value="ECO:0007669"/>
    <property type="project" value="UniProtKB-KW"/>
</dbReference>
<feature type="region of interest" description="Disordered" evidence="6">
    <location>
        <begin position="140"/>
        <end position="160"/>
    </location>
</feature>
<feature type="domain" description="DNA methylase N-4/N-6" evidence="7">
    <location>
        <begin position="114"/>
        <end position="440"/>
    </location>
</feature>
<dbReference type="REBASE" id="364992">
    <property type="entry name" value="M.Dre12DCAORF10540P"/>
</dbReference>
<keyword evidence="4" id="KW-0949">S-adenosyl-L-methionine</keyword>
<accession>A0A857DJ99</accession>
<dbReference type="Proteomes" id="UP000430508">
    <property type="component" value="Chromosome"/>
</dbReference>
<dbReference type="Gene3D" id="3.40.50.150">
    <property type="entry name" value="Vaccinia Virus protein VP39"/>
    <property type="match status" value="1"/>
</dbReference>
<dbReference type="InterPro" id="IPR002941">
    <property type="entry name" value="DNA_methylase_N4/N6"/>
</dbReference>
<dbReference type="SUPFAM" id="SSF53335">
    <property type="entry name" value="S-adenosyl-L-methionine-dependent methyltransferases"/>
    <property type="match status" value="1"/>
</dbReference>
<sequence length="640" mass="73499">MDYPKVPQEINNIVEDNVKLLAQIFPSAVKDGQVDFEALKEELGQFEEVDKEKYELTWAGKQDAKKKAQEDVYNRTLKYIKEDSKNPETTENIYIEGDNLEVLKMLRPNYYGAIKMIYIDPPYNTGNDFVYNDNFDMSGKESDITEGTRDDEGNPLQKNQQSTNRFHANWLNMMYPRLKIAKELLTDDGVIFISIDDNEVENLKKICNDVLGEKNFIACVIWERAFSPVNLKKHFSESHDYIICYAKNIDNLTCNGLPRSEEANDRYSNPDNDPRGNWASADLSVGPAIQSNIYEITTPSGRKVFPPSGYSWRLNKERYFEFLKDDRIWFGDKGNGVPRIKRFLSEVKQGITPMTIWKHQDVGHSQKASQDLKKLFDNNAYFTYPKPIELIKRLLELYSNSDSLILDFFSGSATTAHAVMQLNAEDDGNRKFIMVQVAEETDKNSESYKAGYQNICEIGKERIRRAGEKIKQEIEAANAQLKLGEEPRQVPDIGFKVFRTADTNIKWNLYDALGQLDTSAMTHTPDLADFTMGFSDIDVVYEVMLRQKDVPLSSTLETLTDISSRTYLYGSAYLVCLETEITEKLIDKLAALDPLPIKFVFRDSAFKDDINLKDETFRRLKNLIERNSGLAKKTYTVEFI</sequence>
<dbReference type="RefSeq" id="WP_158208390.1">
    <property type="nucleotide sequence ID" value="NZ_CP046996.1"/>
</dbReference>
<dbReference type="PIRSF" id="PIRSF015855">
    <property type="entry name" value="TypeIII_Mtase_mKpnI"/>
    <property type="match status" value="1"/>
</dbReference>
<dbReference type="PROSITE" id="PS00092">
    <property type="entry name" value="N6_MTASE"/>
    <property type="match status" value="1"/>
</dbReference>
<keyword evidence="5" id="KW-0680">Restriction system</keyword>
<evidence type="ECO:0000256" key="1">
    <source>
        <dbReference type="ARBA" id="ARBA00006594"/>
    </source>
</evidence>
<evidence type="ECO:0000256" key="5">
    <source>
        <dbReference type="ARBA" id="ARBA00022747"/>
    </source>
</evidence>
<name>A0A857DJ99_9FIRM</name>
<dbReference type="PRINTS" id="PR00506">
    <property type="entry name" value="D21N6MTFRASE"/>
</dbReference>
<feature type="compositionally biased region" description="Basic and acidic residues" evidence="6">
    <location>
        <begin position="140"/>
        <end position="152"/>
    </location>
</feature>